<dbReference type="InterPro" id="IPR013783">
    <property type="entry name" value="Ig-like_fold"/>
</dbReference>
<dbReference type="SUPFAM" id="SSF50969">
    <property type="entry name" value="YVTN repeat-like/Quinoprotein amine dehydrogenase"/>
    <property type="match status" value="1"/>
</dbReference>
<dbReference type="EMBL" id="JBFARM010000002">
    <property type="protein sequence ID" value="MEV4284810.1"/>
    <property type="molecule type" value="Genomic_DNA"/>
</dbReference>
<dbReference type="InterPro" id="IPR051200">
    <property type="entry name" value="Host-pathogen_enzymatic-act"/>
</dbReference>
<dbReference type="Gene3D" id="2.60.40.10">
    <property type="entry name" value="Immunoglobulins"/>
    <property type="match status" value="1"/>
</dbReference>
<dbReference type="InterPro" id="IPR011044">
    <property type="entry name" value="Quino_amine_DH_bsu"/>
</dbReference>
<organism evidence="2 3">
    <name type="scientific">Nonomuraea bangladeshensis</name>
    <dbReference type="NCBI Taxonomy" id="404385"/>
    <lineage>
        <taxon>Bacteria</taxon>
        <taxon>Bacillati</taxon>
        <taxon>Actinomycetota</taxon>
        <taxon>Actinomycetes</taxon>
        <taxon>Streptosporangiales</taxon>
        <taxon>Streptosporangiaceae</taxon>
        <taxon>Nonomuraea</taxon>
    </lineage>
</organism>
<evidence type="ECO:0008006" key="4">
    <source>
        <dbReference type="Google" id="ProtNLM"/>
    </source>
</evidence>
<evidence type="ECO:0000313" key="3">
    <source>
        <dbReference type="Proteomes" id="UP001552427"/>
    </source>
</evidence>
<keyword evidence="1" id="KW-0732">Signal</keyword>
<gene>
    <name evidence="2" type="ORF">AB0K40_04845</name>
</gene>
<dbReference type="PANTHER" id="PTHR47197:SF3">
    <property type="entry name" value="DIHYDRO-HEME D1 DEHYDROGENASE"/>
    <property type="match status" value="1"/>
</dbReference>
<reference evidence="2 3" key="1">
    <citation type="submission" date="2024-06" db="EMBL/GenBank/DDBJ databases">
        <title>The Natural Products Discovery Center: Release of the First 8490 Sequenced Strains for Exploring Actinobacteria Biosynthetic Diversity.</title>
        <authorList>
            <person name="Kalkreuter E."/>
            <person name="Kautsar S.A."/>
            <person name="Yang D."/>
            <person name="Bader C.D."/>
            <person name="Teijaro C.N."/>
            <person name="Fluegel L."/>
            <person name="Davis C.M."/>
            <person name="Simpson J.R."/>
            <person name="Lauterbach L."/>
            <person name="Steele A.D."/>
            <person name="Gui C."/>
            <person name="Meng S."/>
            <person name="Li G."/>
            <person name="Viehrig K."/>
            <person name="Ye F."/>
            <person name="Su P."/>
            <person name="Kiefer A.F."/>
            <person name="Nichols A."/>
            <person name="Cepeda A.J."/>
            <person name="Yan W."/>
            <person name="Fan B."/>
            <person name="Jiang Y."/>
            <person name="Adhikari A."/>
            <person name="Zheng C.-J."/>
            <person name="Schuster L."/>
            <person name="Cowan T.M."/>
            <person name="Smanski M.J."/>
            <person name="Chevrette M.G."/>
            <person name="De Carvalho L.P.S."/>
            <person name="Shen B."/>
        </authorList>
    </citation>
    <scope>NUCLEOTIDE SEQUENCE [LARGE SCALE GENOMIC DNA]</scope>
    <source>
        <strain evidence="2 3">NPDC049574</strain>
    </source>
</reference>
<dbReference type="PANTHER" id="PTHR47197">
    <property type="entry name" value="PROTEIN NIRF"/>
    <property type="match status" value="1"/>
</dbReference>
<feature type="signal peptide" evidence="1">
    <location>
        <begin position="1"/>
        <end position="32"/>
    </location>
</feature>
<feature type="chain" id="PRO_5046278404" description="Ig-like domain repeat protein" evidence="1">
    <location>
        <begin position="33"/>
        <end position="551"/>
    </location>
</feature>
<dbReference type="InterPro" id="IPR015943">
    <property type="entry name" value="WD40/YVTN_repeat-like_dom_sf"/>
</dbReference>
<proteinExistence type="predicted"/>
<keyword evidence="3" id="KW-1185">Reference proteome</keyword>
<protein>
    <recommendedName>
        <fullName evidence="4">Ig-like domain repeat protein</fullName>
    </recommendedName>
</protein>
<name>A0ABV3GXD7_9ACTN</name>
<evidence type="ECO:0000256" key="1">
    <source>
        <dbReference type="SAM" id="SignalP"/>
    </source>
</evidence>
<evidence type="ECO:0000313" key="2">
    <source>
        <dbReference type="EMBL" id="MEV4284810.1"/>
    </source>
</evidence>
<dbReference type="Gene3D" id="2.130.10.10">
    <property type="entry name" value="YVTN repeat-like/Quinoprotein amine dehydrogenase"/>
    <property type="match status" value="2"/>
</dbReference>
<dbReference type="RefSeq" id="WP_364445242.1">
    <property type="nucleotide sequence ID" value="NZ_JBFARM010000002.1"/>
</dbReference>
<sequence>MPHPLVRRLAASCGAAALATGLLTVPATVASATDTTRDLGVSITSFTADLAAGGGRMFVSAADRIMVADMDGNDTGDVITGLPGVARLALNADATRLYASLPGSNEVAEIDTASNTVIRRLDLSAHPCPSTLALSGDWLWVGHGCGGEEGGENGGAVGLNLTAATPEPVTLGRVHARPPALAAARDTLVVGETGTDHADLLVYDVGGGAPVLRGEIDGRTGNLARLNEIALTSDGSTLISAADAPGTFTKYDTTTLAATGAYGDEGDGHPAAVAISADGRFVAAGRQGGTDFTLYNGETGAVVHSADQPDAELVPGGVVFSEPEVFALLRNPAGRLLLWRLHGVTLPASELTLTAPARASFGAPVPLKGRLTYAGGRPLTRQSLAVTRRLADGTSEPLDSVTTGKDGTFAFTDTPPDVGAVTYTVLWDGDGRARWSSTSATTTVRRNSTLTLDGPESGTVGEPLELTGVLTAGDGPSGPGATIIVQRTVSDGDSSESVTLEPVSTNADGSYTFTDTPGTAGDYTYQAKWTGHDTAGAARDFHYVTVTPGTG</sequence>
<comment type="caution">
    <text evidence="2">The sequence shown here is derived from an EMBL/GenBank/DDBJ whole genome shotgun (WGS) entry which is preliminary data.</text>
</comment>
<dbReference type="Proteomes" id="UP001552427">
    <property type="component" value="Unassembled WGS sequence"/>
</dbReference>
<accession>A0ABV3GXD7</accession>